<feature type="transmembrane region" description="Helical" evidence="1">
    <location>
        <begin position="83"/>
        <end position="103"/>
    </location>
</feature>
<protein>
    <submittedName>
        <fullName evidence="2">Uncharacterized protein</fullName>
    </submittedName>
</protein>
<dbReference type="STRING" id="692418.SAMN04488029_0829"/>
<keyword evidence="1" id="KW-0812">Transmembrane</keyword>
<gene>
    <name evidence="2" type="ORF">SAMN04488029_0829</name>
</gene>
<name>A0A1W2G7K8_REIFA</name>
<feature type="transmembrane region" description="Helical" evidence="1">
    <location>
        <begin position="115"/>
        <end position="137"/>
    </location>
</feature>
<reference evidence="2 3" key="1">
    <citation type="submission" date="2017-04" db="EMBL/GenBank/DDBJ databases">
        <authorList>
            <person name="Afonso C.L."/>
            <person name="Miller P.J."/>
            <person name="Scott M.A."/>
            <person name="Spackman E."/>
            <person name="Goraichik I."/>
            <person name="Dimitrov K.M."/>
            <person name="Suarez D.L."/>
            <person name="Swayne D.E."/>
        </authorList>
    </citation>
    <scope>NUCLEOTIDE SEQUENCE [LARGE SCALE GENOMIC DNA]</scope>
    <source>
        <strain evidence="2 3">DSM 26133</strain>
    </source>
</reference>
<accession>A0A1W2G7K8</accession>
<dbReference type="AlphaFoldDB" id="A0A1W2G7K8"/>
<proteinExistence type="predicted"/>
<keyword evidence="1" id="KW-0472">Membrane</keyword>
<evidence type="ECO:0000313" key="2">
    <source>
        <dbReference type="EMBL" id="SMD32484.1"/>
    </source>
</evidence>
<feature type="transmembrane region" description="Helical" evidence="1">
    <location>
        <begin position="12"/>
        <end position="29"/>
    </location>
</feature>
<sequence length="145" mass="16911">MIRIEKGERYWNIGFALFSILFVGFLFDFDYLSKIAPPLEFFSIITNPLSAIFYLGASLIAFRHSYMLMRFVAKKASQLTLPFIFIFALVSIVCMILIYLSFGYDASSLTYPFEWYVMVGMEFVVLFWLLMIEIQLIQNIKKGSK</sequence>
<keyword evidence="1" id="KW-1133">Transmembrane helix</keyword>
<dbReference type="RefSeq" id="WP_084371140.1">
    <property type="nucleotide sequence ID" value="NZ_FWYF01000001.1"/>
</dbReference>
<keyword evidence="3" id="KW-1185">Reference proteome</keyword>
<dbReference type="Proteomes" id="UP000192472">
    <property type="component" value="Unassembled WGS sequence"/>
</dbReference>
<dbReference type="EMBL" id="FWYF01000001">
    <property type="protein sequence ID" value="SMD32484.1"/>
    <property type="molecule type" value="Genomic_DNA"/>
</dbReference>
<evidence type="ECO:0000256" key="1">
    <source>
        <dbReference type="SAM" id="Phobius"/>
    </source>
</evidence>
<feature type="transmembrane region" description="Helical" evidence="1">
    <location>
        <begin position="41"/>
        <end position="62"/>
    </location>
</feature>
<organism evidence="2 3">
    <name type="scientific">Reichenbachiella faecimaris</name>
    <dbReference type="NCBI Taxonomy" id="692418"/>
    <lineage>
        <taxon>Bacteria</taxon>
        <taxon>Pseudomonadati</taxon>
        <taxon>Bacteroidota</taxon>
        <taxon>Cytophagia</taxon>
        <taxon>Cytophagales</taxon>
        <taxon>Reichenbachiellaceae</taxon>
        <taxon>Reichenbachiella</taxon>
    </lineage>
</organism>
<evidence type="ECO:0000313" key="3">
    <source>
        <dbReference type="Proteomes" id="UP000192472"/>
    </source>
</evidence>